<evidence type="ECO:0000313" key="8">
    <source>
        <dbReference type="Proteomes" id="UP000182312"/>
    </source>
</evidence>
<evidence type="ECO:0000256" key="3">
    <source>
        <dbReference type="ARBA" id="ARBA00022857"/>
    </source>
</evidence>
<proteinExistence type="inferred from homology"/>
<dbReference type="PANTHER" id="PTHR32338:SF10">
    <property type="entry name" value="N-ACETYL-GAMMA-GLUTAMYL-PHOSPHATE REDUCTASE, CHLOROPLASTIC-RELATED"/>
    <property type="match status" value="1"/>
</dbReference>
<protein>
    <recommendedName>
        <fullName evidence="5">N-acetyl-gamma-glutamyl-phosphate reductase</fullName>
        <shortName evidence="5">AGPR</shortName>
        <ecNumber evidence="5">1.2.1.38</ecNumber>
    </recommendedName>
    <alternativeName>
        <fullName evidence="5">N-acetyl-glutamate semialdehyde dehydrogenase</fullName>
        <shortName evidence="5">NAGSA dehydrogenase</shortName>
    </alternativeName>
</protein>
<dbReference type="GO" id="GO:0006526">
    <property type="term" value="P:L-arginine biosynthetic process"/>
    <property type="evidence" value="ECO:0007669"/>
    <property type="project" value="UniProtKB-UniRule"/>
</dbReference>
<feature type="active site" evidence="5">
    <location>
        <position position="174"/>
    </location>
</feature>
<dbReference type="NCBIfam" id="TIGR01850">
    <property type="entry name" value="argC"/>
    <property type="match status" value="1"/>
</dbReference>
<dbReference type="GO" id="GO:0003942">
    <property type="term" value="F:N-acetyl-gamma-glutamyl-phosphate reductase activity"/>
    <property type="evidence" value="ECO:0007669"/>
    <property type="project" value="UniProtKB-UniRule"/>
</dbReference>
<evidence type="ECO:0000313" key="7">
    <source>
        <dbReference type="EMBL" id="SFA51864.1"/>
    </source>
</evidence>
<dbReference type="UniPathway" id="UPA00068">
    <property type="reaction ID" value="UER00108"/>
</dbReference>
<dbReference type="CDD" id="cd17895">
    <property type="entry name" value="AGPR_1_N"/>
    <property type="match status" value="1"/>
</dbReference>
<keyword evidence="4 5" id="KW-0560">Oxidoreductase</keyword>
<organism evidence="7 8">
    <name type="scientific">Paracoccus halophilus</name>
    <dbReference type="NCBI Taxonomy" id="376733"/>
    <lineage>
        <taxon>Bacteria</taxon>
        <taxon>Pseudomonadati</taxon>
        <taxon>Pseudomonadota</taxon>
        <taxon>Alphaproteobacteria</taxon>
        <taxon>Rhodobacterales</taxon>
        <taxon>Paracoccaceae</taxon>
        <taxon>Paracoccus</taxon>
    </lineage>
</organism>
<dbReference type="EMBL" id="FOJO01000009">
    <property type="protein sequence ID" value="SFA51864.1"/>
    <property type="molecule type" value="Genomic_DNA"/>
</dbReference>
<dbReference type="GO" id="GO:0051287">
    <property type="term" value="F:NAD binding"/>
    <property type="evidence" value="ECO:0007669"/>
    <property type="project" value="InterPro"/>
</dbReference>
<dbReference type="InterPro" id="IPR036291">
    <property type="entry name" value="NAD(P)-bd_dom_sf"/>
</dbReference>
<comment type="function">
    <text evidence="5">Catalyzes the NADPH-dependent reduction of N-acetyl-5-glutamyl phosphate to yield N-acetyl-L-glutamate 5-semialdehyde.</text>
</comment>
<dbReference type="SMART" id="SM00859">
    <property type="entry name" value="Semialdhyde_dh"/>
    <property type="match status" value="1"/>
</dbReference>
<keyword evidence="3 5" id="KW-0521">NADP</keyword>
<dbReference type="Gene3D" id="3.30.360.10">
    <property type="entry name" value="Dihydrodipicolinate Reductase, domain 2"/>
    <property type="match status" value="1"/>
</dbReference>
<accession>A0A1I0TJC6</accession>
<sequence length="367" mass="39277">MTGRGGLLRCRSRKAGTIAIHVVTDMTLNAAILGASGYTGAELVRLLATHPQIRIAALSADRKAGQGYDAVFPHLRHLQLPALVRMEEIDFSGIDLVFCALPHGLSQPLVGQLPESVKVVDLGADFRLRDPAEYRKWYGLDHAAPDIQPQAVYGLTEFYRDQIRDARLVAGTGCNAATVQFALRPLIGSGLIDIDDIICDLKNGVSGAGRSLKENMLFAERSGDVAGYSQGGKHRHLGEFDQEFSAIAGRPVHIQFTPHLVPVNRGILASCYLKGEAEAVHAALQAAYADEPFIVVLPFGQLPAMAHVQGSNFCHIGVTGDRISGRALVVSTLDNLCKGSSGQALQNANLMLGLEETAGLMLAPLFP</sequence>
<evidence type="ECO:0000256" key="5">
    <source>
        <dbReference type="HAMAP-Rule" id="MF_00150"/>
    </source>
</evidence>
<dbReference type="HAMAP" id="MF_00150">
    <property type="entry name" value="ArgC_type1"/>
    <property type="match status" value="1"/>
</dbReference>
<dbReference type="Gene3D" id="3.40.50.720">
    <property type="entry name" value="NAD(P)-binding Rossmann-like Domain"/>
    <property type="match status" value="1"/>
</dbReference>
<keyword evidence="1 5" id="KW-0055">Arginine biosynthesis</keyword>
<dbReference type="GO" id="GO:0005737">
    <property type="term" value="C:cytoplasm"/>
    <property type="evidence" value="ECO:0007669"/>
    <property type="project" value="UniProtKB-SubCell"/>
</dbReference>
<dbReference type="SUPFAM" id="SSF55347">
    <property type="entry name" value="Glyceraldehyde-3-phosphate dehydrogenase-like, C-terminal domain"/>
    <property type="match status" value="1"/>
</dbReference>
<keyword evidence="5" id="KW-0963">Cytoplasm</keyword>
<reference evidence="7 8" key="1">
    <citation type="submission" date="2016-10" db="EMBL/GenBank/DDBJ databases">
        <authorList>
            <person name="de Groot N.N."/>
        </authorList>
    </citation>
    <scope>NUCLEOTIDE SEQUENCE [LARGE SCALE GENOMIC DNA]</scope>
    <source>
        <strain evidence="7 8">CGMCC 1.6117</strain>
    </source>
</reference>
<dbReference type="InterPro" id="IPR000706">
    <property type="entry name" value="AGPR_type-1"/>
</dbReference>
<dbReference type="InterPro" id="IPR058924">
    <property type="entry name" value="AGPR_dimerisation_dom"/>
</dbReference>
<keyword evidence="2 5" id="KW-0028">Amino-acid biosynthesis</keyword>
<name>A0A1I0TJC6_9RHOB</name>
<dbReference type="Pfam" id="PF01118">
    <property type="entry name" value="Semialdhyde_dh"/>
    <property type="match status" value="1"/>
</dbReference>
<comment type="catalytic activity">
    <reaction evidence="5">
        <text>N-acetyl-L-glutamate 5-semialdehyde + phosphate + NADP(+) = N-acetyl-L-glutamyl 5-phosphate + NADPH + H(+)</text>
        <dbReference type="Rhea" id="RHEA:21588"/>
        <dbReference type="ChEBI" id="CHEBI:15378"/>
        <dbReference type="ChEBI" id="CHEBI:29123"/>
        <dbReference type="ChEBI" id="CHEBI:43474"/>
        <dbReference type="ChEBI" id="CHEBI:57783"/>
        <dbReference type="ChEBI" id="CHEBI:57936"/>
        <dbReference type="ChEBI" id="CHEBI:58349"/>
        <dbReference type="EC" id="1.2.1.38"/>
    </reaction>
</comment>
<dbReference type="InterPro" id="IPR000534">
    <property type="entry name" value="Semialdehyde_DH_NAD-bd"/>
</dbReference>
<dbReference type="PANTHER" id="PTHR32338">
    <property type="entry name" value="N-ACETYL-GAMMA-GLUTAMYL-PHOSPHATE REDUCTASE, CHLOROPLASTIC-RELATED-RELATED"/>
    <property type="match status" value="1"/>
</dbReference>
<evidence type="ECO:0000256" key="2">
    <source>
        <dbReference type="ARBA" id="ARBA00022605"/>
    </source>
</evidence>
<dbReference type="Proteomes" id="UP000182312">
    <property type="component" value="Unassembled WGS sequence"/>
</dbReference>
<dbReference type="SUPFAM" id="SSF51735">
    <property type="entry name" value="NAD(P)-binding Rossmann-fold domains"/>
    <property type="match status" value="1"/>
</dbReference>
<dbReference type="Pfam" id="PF22698">
    <property type="entry name" value="Semialdhyde_dhC_1"/>
    <property type="match status" value="1"/>
</dbReference>
<evidence type="ECO:0000256" key="4">
    <source>
        <dbReference type="ARBA" id="ARBA00023002"/>
    </source>
</evidence>
<dbReference type="GO" id="GO:0070401">
    <property type="term" value="F:NADP+ binding"/>
    <property type="evidence" value="ECO:0007669"/>
    <property type="project" value="InterPro"/>
</dbReference>
<evidence type="ECO:0000256" key="1">
    <source>
        <dbReference type="ARBA" id="ARBA00022571"/>
    </source>
</evidence>
<dbReference type="EC" id="1.2.1.38" evidence="5"/>
<feature type="domain" description="Semialdehyde dehydrogenase NAD-binding" evidence="6">
    <location>
        <begin position="29"/>
        <end position="166"/>
    </location>
</feature>
<dbReference type="CDD" id="cd23934">
    <property type="entry name" value="AGPR_1_C"/>
    <property type="match status" value="1"/>
</dbReference>
<comment type="pathway">
    <text evidence="5">Amino-acid biosynthesis; L-arginine biosynthesis; N(2)-acetyl-L-ornithine from L-glutamate: step 3/4.</text>
</comment>
<dbReference type="InterPro" id="IPR050085">
    <property type="entry name" value="AGPR"/>
</dbReference>
<comment type="similarity">
    <text evidence="5">Belongs to the NAGSA dehydrogenase family. Type 1 subfamily.</text>
</comment>
<evidence type="ECO:0000259" key="6">
    <source>
        <dbReference type="SMART" id="SM00859"/>
    </source>
</evidence>
<dbReference type="AlphaFoldDB" id="A0A1I0TJC6"/>
<gene>
    <name evidence="5" type="primary">argC</name>
    <name evidence="7" type="ORF">SAMN04487972_10910</name>
</gene>
<comment type="subcellular location">
    <subcellularLocation>
        <location evidence="5">Cytoplasm</location>
    </subcellularLocation>
</comment>